<accession>A0ABQ0SIK9</accession>
<comment type="caution">
    <text evidence="2">The sequence shown here is derived from an EMBL/GenBank/DDBJ whole genome shotgun (WGS) entry which is preliminary data.</text>
</comment>
<organism evidence="2 3">
    <name type="scientific">Novacetimonas hansenii</name>
    <name type="common">Komagataeibacter hansenii</name>
    <dbReference type="NCBI Taxonomy" id="436"/>
    <lineage>
        <taxon>Bacteria</taxon>
        <taxon>Pseudomonadati</taxon>
        <taxon>Pseudomonadota</taxon>
        <taxon>Alphaproteobacteria</taxon>
        <taxon>Acetobacterales</taxon>
        <taxon>Acetobacteraceae</taxon>
        <taxon>Novacetimonas</taxon>
    </lineage>
</organism>
<feature type="region of interest" description="Disordered" evidence="1">
    <location>
        <begin position="167"/>
        <end position="201"/>
    </location>
</feature>
<evidence type="ECO:0000313" key="2">
    <source>
        <dbReference type="EMBL" id="GEC65230.1"/>
    </source>
</evidence>
<reference evidence="2 3" key="1">
    <citation type="submission" date="2019-06" db="EMBL/GenBank/DDBJ databases">
        <title>Whole genome shotgun sequence of Komagataeibacter hansenii NBRC 14820.</title>
        <authorList>
            <person name="Hosoyama A."/>
            <person name="Uohara A."/>
            <person name="Ohji S."/>
            <person name="Ichikawa N."/>
        </authorList>
    </citation>
    <scope>NUCLEOTIDE SEQUENCE [LARGE SCALE GENOMIC DNA]</scope>
    <source>
        <strain evidence="2 3">NBRC 14820</strain>
    </source>
</reference>
<protein>
    <submittedName>
        <fullName evidence="2">Uncharacterized protein</fullName>
    </submittedName>
</protein>
<proteinExistence type="predicted"/>
<dbReference type="RefSeq" id="WP_141313100.1">
    <property type="nucleotide sequence ID" value="NZ_BJNN01000186.1"/>
</dbReference>
<sequence>MNKISRNLAGFVFSATLLMPFVESLAASSERVIEHAGDWSDVLVNEKALCITSEQNDLKIQIYPSPDRKSLYLKIFPKQSFGLDGIFQAGDFSIPLNYLQSPTPAPVFGAIITADKMMAFVHGFTSSRTALVKISDSENTISLAGTSPAIDGLIFYAHEHILNLPKPFGDEGSEENNTDSSTVPTEIFPDSEIPKDETRSNATSAKCADDFHSCKDNQDLVNNYNNIYKAKADCKIKAEDSAQYGTPQWPGFWSGGPFGSFQMGQDAPKTGLITLVESNAQFQNGYGAMVHSTVICTYDLNKSIVRNIEITAH</sequence>
<evidence type="ECO:0000256" key="1">
    <source>
        <dbReference type="SAM" id="MobiDB-lite"/>
    </source>
</evidence>
<evidence type="ECO:0000313" key="3">
    <source>
        <dbReference type="Proteomes" id="UP000319478"/>
    </source>
</evidence>
<keyword evidence="3" id="KW-1185">Reference proteome</keyword>
<dbReference type="Proteomes" id="UP000319478">
    <property type="component" value="Unassembled WGS sequence"/>
</dbReference>
<dbReference type="EMBL" id="BJNN01000186">
    <property type="protein sequence ID" value="GEC65230.1"/>
    <property type="molecule type" value="Genomic_DNA"/>
</dbReference>
<gene>
    <name evidence="2" type="ORF">GHA01_30790</name>
</gene>
<name>A0ABQ0SIK9_NOVHA</name>